<protein>
    <recommendedName>
        <fullName evidence="3">Lipoprotein</fullName>
    </recommendedName>
</protein>
<keyword evidence="2" id="KW-1185">Reference proteome</keyword>
<dbReference type="RefSeq" id="WP_008331291.1">
    <property type="nucleotide sequence ID" value="NZ_CH902578.1"/>
</dbReference>
<comment type="caution">
    <text evidence="1">The sequence shown here is derived from an EMBL/GenBank/DDBJ whole genome shotgun (WGS) entry which is preliminary data.</text>
</comment>
<dbReference type="PROSITE" id="PS51257">
    <property type="entry name" value="PROKAR_LIPOPROTEIN"/>
    <property type="match status" value="1"/>
</dbReference>
<gene>
    <name evidence="1" type="ORF">RB2654_10458</name>
</gene>
<dbReference type="AlphaFoldDB" id="A3VEZ7"/>
<evidence type="ECO:0008006" key="3">
    <source>
        <dbReference type="Google" id="ProtNLM"/>
    </source>
</evidence>
<dbReference type="Proteomes" id="UP000002931">
    <property type="component" value="Unassembled WGS sequence"/>
</dbReference>
<proteinExistence type="predicted"/>
<accession>A3VEZ7</accession>
<name>A3VEZ7_9RHOB</name>
<sequence length="118" mass="12569">MKVILALPVAFVLGGCALFAPKDHAITLHETGGNQIAVASTKGGMMVVGGATTFDGSDYETYTEHQVDTDTGTVIDTRHYVMIEGEMMDCPQSDCQGTVARHYGVPGLPSSEDTYIVR</sequence>
<dbReference type="EMBL" id="AAMT01000006">
    <property type="protein sequence ID" value="EAQ12912.1"/>
    <property type="molecule type" value="Genomic_DNA"/>
</dbReference>
<evidence type="ECO:0000313" key="2">
    <source>
        <dbReference type="Proteomes" id="UP000002931"/>
    </source>
</evidence>
<dbReference type="STRING" id="314271.RB2654_10458"/>
<organism evidence="1 2">
    <name type="scientific">Maritimibacter alkaliphilus HTCC2654</name>
    <dbReference type="NCBI Taxonomy" id="314271"/>
    <lineage>
        <taxon>Bacteria</taxon>
        <taxon>Pseudomonadati</taxon>
        <taxon>Pseudomonadota</taxon>
        <taxon>Alphaproteobacteria</taxon>
        <taxon>Rhodobacterales</taxon>
        <taxon>Roseobacteraceae</taxon>
        <taxon>Maritimibacter</taxon>
    </lineage>
</organism>
<reference evidence="1 2" key="1">
    <citation type="journal article" date="2010" name="J. Bacteriol.">
        <title>Genome sequences of Pelagibaca bermudensis HTCC2601T and Maritimibacter alkaliphilus HTCC2654T, the type strains of two marine Roseobacter genera.</title>
        <authorList>
            <person name="Thrash J.C."/>
            <person name="Cho J.C."/>
            <person name="Ferriera S."/>
            <person name="Johnson J."/>
            <person name="Vergin K.L."/>
            <person name="Giovannoni S.J."/>
        </authorList>
    </citation>
    <scope>NUCLEOTIDE SEQUENCE [LARGE SCALE GENOMIC DNA]</scope>
    <source>
        <strain evidence="1 2">HTCC2654</strain>
    </source>
</reference>
<evidence type="ECO:0000313" key="1">
    <source>
        <dbReference type="EMBL" id="EAQ12912.1"/>
    </source>
</evidence>
<dbReference type="HOGENOM" id="CLU_2070271_0_0_5"/>